<reference evidence="1 2" key="1">
    <citation type="submission" date="2022-01" db="EMBL/GenBank/DDBJ databases">
        <title>VMRC isolate genome collection.</title>
        <authorList>
            <person name="France M."/>
            <person name="Rutt L."/>
            <person name="Humphrys M."/>
            <person name="Ravel J."/>
        </authorList>
    </citation>
    <scope>NUCLEOTIDE SEQUENCE [LARGE SCALE GENOMIC DNA]</scope>
    <source>
        <strain evidence="1 2">C0030B4</strain>
    </source>
</reference>
<dbReference type="Pfam" id="PF05135">
    <property type="entry name" value="Phage_connect_1"/>
    <property type="match status" value="1"/>
</dbReference>
<gene>
    <name evidence="1" type="ORF">L2504_02705</name>
</gene>
<dbReference type="NCBIfam" id="TIGR01560">
    <property type="entry name" value="put_DNA_pack"/>
    <property type="match status" value="1"/>
</dbReference>
<dbReference type="CDD" id="cd08054">
    <property type="entry name" value="gp6"/>
    <property type="match status" value="1"/>
</dbReference>
<accession>A0ABT4K5Y3</accession>
<dbReference type="EMBL" id="JAKHMS010000003">
    <property type="protein sequence ID" value="MCZ3781060.1"/>
    <property type="molecule type" value="Genomic_DNA"/>
</dbReference>
<comment type="caution">
    <text evidence="1">The sequence shown here is derived from an EMBL/GenBank/DDBJ whole genome shotgun (WGS) entry which is preliminary data.</text>
</comment>
<proteinExistence type="predicted"/>
<dbReference type="RefSeq" id="WP_269257183.1">
    <property type="nucleotide sequence ID" value="NZ_JAKHMK010000003.1"/>
</dbReference>
<evidence type="ECO:0000313" key="2">
    <source>
        <dbReference type="Proteomes" id="UP001527392"/>
    </source>
</evidence>
<dbReference type="InterPro" id="IPR006450">
    <property type="entry name" value="Phage_HK97_gp6-like"/>
</dbReference>
<evidence type="ECO:0000313" key="1">
    <source>
        <dbReference type="EMBL" id="MCZ3781060.1"/>
    </source>
</evidence>
<name>A0ABT4K5Y3_9LACO</name>
<sequence>MTVKSLTKFSADQVFMDNLKNYCKIDQNFDDDILIMMVDSAATLIATAISEGSNANLYYNEPRFKIAIMKQVKEDYYERGITADSYRPELSTGINGIINQLRSESSDEN</sequence>
<dbReference type="InterPro" id="IPR021146">
    <property type="entry name" value="Phage_gp6-like_head-tail"/>
</dbReference>
<keyword evidence="2" id="KW-1185">Reference proteome</keyword>
<protein>
    <submittedName>
        <fullName evidence="1">Head-tail connector protein</fullName>
    </submittedName>
</protein>
<dbReference type="Proteomes" id="UP001527392">
    <property type="component" value="Unassembled WGS sequence"/>
</dbReference>
<organism evidence="1 2">
    <name type="scientific">Limosilactobacillus vaginalis</name>
    <dbReference type="NCBI Taxonomy" id="1633"/>
    <lineage>
        <taxon>Bacteria</taxon>
        <taxon>Bacillati</taxon>
        <taxon>Bacillota</taxon>
        <taxon>Bacilli</taxon>
        <taxon>Lactobacillales</taxon>
        <taxon>Lactobacillaceae</taxon>
        <taxon>Limosilactobacillus</taxon>
    </lineage>
</organism>